<name>A0A067PDX0_9AGAM</name>
<keyword evidence="8" id="KW-0234">DNA repair</keyword>
<dbReference type="InterPro" id="IPR036388">
    <property type="entry name" value="WH-like_DNA-bd_sf"/>
</dbReference>
<keyword evidence="14" id="KW-1185">Reference proteome</keyword>
<dbReference type="PROSITE" id="PS00374">
    <property type="entry name" value="MGMT"/>
    <property type="match status" value="1"/>
</dbReference>
<gene>
    <name evidence="13" type="ORF">JAAARDRAFT_40629</name>
</gene>
<dbReference type="InterPro" id="IPR001497">
    <property type="entry name" value="MethylDNA_cys_MeTrfase_AS"/>
</dbReference>
<evidence type="ECO:0000256" key="5">
    <source>
        <dbReference type="ARBA" id="ARBA00022603"/>
    </source>
</evidence>
<keyword evidence="5" id="KW-0489">Methyltransferase</keyword>
<dbReference type="EMBL" id="KL197743">
    <property type="protein sequence ID" value="KDQ52025.1"/>
    <property type="molecule type" value="Genomic_DNA"/>
</dbReference>
<evidence type="ECO:0000313" key="13">
    <source>
        <dbReference type="EMBL" id="KDQ52025.1"/>
    </source>
</evidence>
<dbReference type="GO" id="GO:0006281">
    <property type="term" value="P:DNA repair"/>
    <property type="evidence" value="ECO:0007669"/>
    <property type="project" value="UniProtKB-KW"/>
</dbReference>
<dbReference type="STRING" id="933084.A0A067PDX0"/>
<dbReference type="GO" id="GO:0003908">
    <property type="term" value="F:methylated-DNA-[protein]-cysteine S-methyltransferase activity"/>
    <property type="evidence" value="ECO:0007669"/>
    <property type="project" value="UniProtKB-EC"/>
</dbReference>
<dbReference type="InParanoid" id="A0A067PDX0"/>
<accession>A0A067PDX0</accession>
<evidence type="ECO:0000259" key="12">
    <source>
        <dbReference type="Pfam" id="PF01035"/>
    </source>
</evidence>
<evidence type="ECO:0000256" key="3">
    <source>
        <dbReference type="ARBA" id="ARBA00011918"/>
    </source>
</evidence>
<evidence type="ECO:0000256" key="6">
    <source>
        <dbReference type="ARBA" id="ARBA00022679"/>
    </source>
</evidence>
<comment type="catalytic activity">
    <reaction evidence="11">
        <text>a 6-O-methyl-2'-deoxyguanosine in DNA + L-cysteinyl-[protein] = S-methyl-L-cysteinyl-[protein] + a 2'-deoxyguanosine in DNA</text>
        <dbReference type="Rhea" id="RHEA:24000"/>
        <dbReference type="Rhea" id="RHEA-COMP:10131"/>
        <dbReference type="Rhea" id="RHEA-COMP:10132"/>
        <dbReference type="Rhea" id="RHEA-COMP:11367"/>
        <dbReference type="Rhea" id="RHEA-COMP:11368"/>
        <dbReference type="ChEBI" id="CHEBI:29950"/>
        <dbReference type="ChEBI" id="CHEBI:82612"/>
        <dbReference type="ChEBI" id="CHEBI:85445"/>
        <dbReference type="ChEBI" id="CHEBI:85448"/>
        <dbReference type="EC" id="2.1.1.63"/>
    </reaction>
</comment>
<dbReference type="NCBIfam" id="TIGR00589">
    <property type="entry name" value="ogt"/>
    <property type="match status" value="1"/>
</dbReference>
<dbReference type="InterPro" id="IPR014048">
    <property type="entry name" value="MethylDNA_cys_MeTrfase_DNA-bd"/>
</dbReference>
<dbReference type="HOGENOM" id="CLU_000445_52_3_1"/>
<evidence type="ECO:0000256" key="8">
    <source>
        <dbReference type="ARBA" id="ARBA00023204"/>
    </source>
</evidence>
<sequence length="204" mass="21840">MPAVKPIKITAAAQNSAPYSISLGSKRANPKQKSILEDGSPVFPVALSDTVEDLAKCAMDYPLTSAERAAFRTKAGKAVTAHQWAVYDLCRTIPVGKVTTYKYMCIALGEGSPRSVGTALRNNPFAPFVPCHRIVASNHFIGGFFGEWGSISSTSGKEEKSSKKATSDDAGLQCQKKMRMLAAEGVGFSKNGYLLGGEAMIWKK</sequence>
<evidence type="ECO:0000256" key="7">
    <source>
        <dbReference type="ARBA" id="ARBA00022763"/>
    </source>
</evidence>
<dbReference type="GO" id="GO:0032259">
    <property type="term" value="P:methylation"/>
    <property type="evidence" value="ECO:0007669"/>
    <property type="project" value="UniProtKB-KW"/>
</dbReference>
<evidence type="ECO:0000256" key="4">
    <source>
        <dbReference type="ARBA" id="ARBA00015377"/>
    </source>
</evidence>
<evidence type="ECO:0000256" key="10">
    <source>
        <dbReference type="ARBA" id="ARBA00031621"/>
    </source>
</evidence>
<protein>
    <recommendedName>
        <fullName evidence="4">Methylated-DNA--protein-cysteine methyltransferase</fullName>
        <ecNumber evidence="3">2.1.1.63</ecNumber>
    </recommendedName>
    <alternativeName>
        <fullName evidence="9">6-O-methylguanine-DNA methyltransferase</fullName>
    </alternativeName>
    <alternativeName>
        <fullName evidence="10">O-6-methylguanine-DNA-alkyltransferase</fullName>
    </alternativeName>
</protein>
<comment type="catalytic activity">
    <reaction evidence="1">
        <text>a 4-O-methyl-thymidine in DNA + L-cysteinyl-[protein] = a thymidine in DNA + S-methyl-L-cysteinyl-[protein]</text>
        <dbReference type="Rhea" id="RHEA:53428"/>
        <dbReference type="Rhea" id="RHEA-COMP:10131"/>
        <dbReference type="Rhea" id="RHEA-COMP:10132"/>
        <dbReference type="Rhea" id="RHEA-COMP:13555"/>
        <dbReference type="Rhea" id="RHEA-COMP:13556"/>
        <dbReference type="ChEBI" id="CHEBI:29950"/>
        <dbReference type="ChEBI" id="CHEBI:82612"/>
        <dbReference type="ChEBI" id="CHEBI:137386"/>
        <dbReference type="ChEBI" id="CHEBI:137387"/>
        <dbReference type="EC" id="2.1.1.63"/>
    </reaction>
</comment>
<evidence type="ECO:0000256" key="11">
    <source>
        <dbReference type="ARBA" id="ARBA00049348"/>
    </source>
</evidence>
<dbReference type="EC" id="2.1.1.63" evidence="3"/>
<dbReference type="CDD" id="cd06445">
    <property type="entry name" value="ATase"/>
    <property type="match status" value="1"/>
</dbReference>
<dbReference type="OrthoDB" id="1907495at2759"/>
<proteinExistence type="inferred from homology"/>
<dbReference type="PANTHER" id="PTHR10815">
    <property type="entry name" value="METHYLATED-DNA--PROTEIN-CYSTEINE METHYLTRANSFERASE"/>
    <property type="match status" value="1"/>
</dbReference>
<evidence type="ECO:0000256" key="9">
    <source>
        <dbReference type="ARBA" id="ARBA00030795"/>
    </source>
</evidence>
<feature type="domain" description="Methylated-DNA-[protein]-cysteine S-methyltransferase DNA binding" evidence="12">
    <location>
        <begin position="83"/>
        <end position="148"/>
    </location>
</feature>
<dbReference type="SUPFAM" id="SSF46767">
    <property type="entry name" value="Methylated DNA-protein cysteine methyltransferase, C-terminal domain"/>
    <property type="match status" value="1"/>
</dbReference>
<evidence type="ECO:0000256" key="2">
    <source>
        <dbReference type="ARBA" id="ARBA00008711"/>
    </source>
</evidence>
<dbReference type="InterPro" id="IPR036217">
    <property type="entry name" value="MethylDNA_cys_MeTrfase_DNAb"/>
</dbReference>
<organism evidence="13 14">
    <name type="scientific">Jaapia argillacea MUCL 33604</name>
    <dbReference type="NCBI Taxonomy" id="933084"/>
    <lineage>
        <taxon>Eukaryota</taxon>
        <taxon>Fungi</taxon>
        <taxon>Dikarya</taxon>
        <taxon>Basidiomycota</taxon>
        <taxon>Agaricomycotina</taxon>
        <taxon>Agaricomycetes</taxon>
        <taxon>Agaricomycetidae</taxon>
        <taxon>Jaapiales</taxon>
        <taxon>Jaapiaceae</taxon>
        <taxon>Jaapia</taxon>
    </lineage>
</organism>
<evidence type="ECO:0000256" key="1">
    <source>
        <dbReference type="ARBA" id="ARBA00001286"/>
    </source>
</evidence>
<dbReference type="Proteomes" id="UP000027265">
    <property type="component" value="Unassembled WGS sequence"/>
</dbReference>
<dbReference type="Pfam" id="PF01035">
    <property type="entry name" value="DNA_binding_1"/>
    <property type="match status" value="1"/>
</dbReference>
<reference evidence="14" key="1">
    <citation type="journal article" date="2014" name="Proc. Natl. Acad. Sci. U.S.A.">
        <title>Extensive sampling of basidiomycete genomes demonstrates inadequacy of the white-rot/brown-rot paradigm for wood decay fungi.</title>
        <authorList>
            <person name="Riley R."/>
            <person name="Salamov A.A."/>
            <person name="Brown D.W."/>
            <person name="Nagy L.G."/>
            <person name="Floudas D."/>
            <person name="Held B.W."/>
            <person name="Levasseur A."/>
            <person name="Lombard V."/>
            <person name="Morin E."/>
            <person name="Otillar R."/>
            <person name="Lindquist E.A."/>
            <person name="Sun H."/>
            <person name="LaButti K.M."/>
            <person name="Schmutz J."/>
            <person name="Jabbour D."/>
            <person name="Luo H."/>
            <person name="Baker S.E."/>
            <person name="Pisabarro A.G."/>
            <person name="Walton J.D."/>
            <person name="Blanchette R.A."/>
            <person name="Henrissat B."/>
            <person name="Martin F."/>
            <person name="Cullen D."/>
            <person name="Hibbett D.S."/>
            <person name="Grigoriev I.V."/>
        </authorList>
    </citation>
    <scope>NUCLEOTIDE SEQUENCE [LARGE SCALE GENOMIC DNA]</scope>
    <source>
        <strain evidence="14">MUCL 33604</strain>
    </source>
</reference>
<dbReference type="Gene3D" id="1.10.10.10">
    <property type="entry name" value="Winged helix-like DNA-binding domain superfamily/Winged helix DNA-binding domain"/>
    <property type="match status" value="1"/>
</dbReference>
<keyword evidence="7" id="KW-0227">DNA damage</keyword>
<comment type="similarity">
    <text evidence="2">Belongs to the MGMT family.</text>
</comment>
<evidence type="ECO:0000313" key="14">
    <source>
        <dbReference type="Proteomes" id="UP000027265"/>
    </source>
</evidence>
<dbReference type="AlphaFoldDB" id="A0A067PDX0"/>
<dbReference type="PANTHER" id="PTHR10815:SF13">
    <property type="entry name" value="METHYLATED-DNA--PROTEIN-CYSTEINE METHYLTRANSFERASE"/>
    <property type="match status" value="1"/>
</dbReference>
<keyword evidence="6" id="KW-0808">Transferase</keyword>